<evidence type="ECO:0000313" key="3">
    <source>
        <dbReference type="Proteomes" id="UP000324222"/>
    </source>
</evidence>
<evidence type="ECO:0000256" key="1">
    <source>
        <dbReference type="SAM" id="MobiDB-lite"/>
    </source>
</evidence>
<feature type="region of interest" description="Disordered" evidence="1">
    <location>
        <begin position="70"/>
        <end position="89"/>
    </location>
</feature>
<dbReference type="EMBL" id="VSRR010102271">
    <property type="protein sequence ID" value="MPC95447.1"/>
    <property type="molecule type" value="Genomic_DNA"/>
</dbReference>
<dbReference type="AlphaFoldDB" id="A0A5B7JQP8"/>
<proteinExistence type="predicted"/>
<comment type="caution">
    <text evidence="2">The sequence shown here is derived from an EMBL/GenBank/DDBJ whole genome shotgun (WGS) entry which is preliminary data.</text>
</comment>
<name>A0A5B7JQP8_PORTR</name>
<sequence>MGPSVGEDECCYKIQTVSQSQEGTQARAAITRLRLGLFLRLSNISCFNAYASIFITLHYAPGSLPWPSQHSTYASRRPQASTPPSILLS</sequence>
<accession>A0A5B7JQP8</accession>
<reference evidence="2 3" key="1">
    <citation type="submission" date="2019-05" db="EMBL/GenBank/DDBJ databases">
        <title>Another draft genome of Portunus trituberculatus and its Hox gene families provides insights of decapod evolution.</title>
        <authorList>
            <person name="Jeong J.-H."/>
            <person name="Song I."/>
            <person name="Kim S."/>
            <person name="Choi T."/>
            <person name="Kim D."/>
            <person name="Ryu S."/>
            <person name="Kim W."/>
        </authorList>
    </citation>
    <scope>NUCLEOTIDE SEQUENCE [LARGE SCALE GENOMIC DNA]</scope>
    <source>
        <tissue evidence="2">Muscle</tissue>
    </source>
</reference>
<protein>
    <submittedName>
        <fullName evidence="2">Uncharacterized protein</fullName>
    </submittedName>
</protein>
<organism evidence="2 3">
    <name type="scientific">Portunus trituberculatus</name>
    <name type="common">Swimming crab</name>
    <name type="synonym">Neptunus trituberculatus</name>
    <dbReference type="NCBI Taxonomy" id="210409"/>
    <lineage>
        <taxon>Eukaryota</taxon>
        <taxon>Metazoa</taxon>
        <taxon>Ecdysozoa</taxon>
        <taxon>Arthropoda</taxon>
        <taxon>Crustacea</taxon>
        <taxon>Multicrustacea</taxon>
        <taxon>Malacostraca</taxon>
        <taxon>Eumalacostraca</taxon>
        <taxon>Eucarida</taxon>
        <taxon>Decapoda</taxon>
        <taxon>Pleocyemata</taxon>
        <taxon>Brachyura</taxon>
        <taxon>Eubrachyura</taxon>
        <taxon>Portunoidea</taxon>
        <taxon>Portunidae</taxon>
        <taxon>Portuninae</taxon>
        <taxon>Portunus</taxon>
    </lineage>
</organism>
<gene>
    <name evidence="2" type="ORF">E2C01_090659</name>
</gene>
<keyword evidence="3" id="KW-1185">Reference proteome</keyword>
<evidence type="ECO:0000313" key="2">
    <source>
        <dbReference type="EMBL" id="MPC95447.1"/>
    </source>
</evidence>
<dbReference type="Proteomes" id="UP000324222">
    <property type="component" value="Unassembled WGS sequence"/>
</dbReference>